<dbReference type="SUPFAM" id="SSF47413">
    <property type="entry name" value="lambda repressor-like DNA-binding domains"/>
    <property type="match status" value="1"/>
</dbReference>
<name>A0A3E5GHV1_9FIRM</name>
<accession>A0A3E5GHV1</accession>
<gene>
    <name evidence="2" type="ORF">DXB16_02075</name>
</gene>
<evidence type="ECO:0000259" key="1">
    <source>
        <dbReference type="PROSITE" id="PS50943"/>
    </source>
</evidence>
<dbReference type="Pfam" id="PF01381">
    <property type="entry name" value="HTH_3"/>
    <property type="match status" value="1"/>
</dbReference>
<dbReference type="GO" id="GO:0003677">
    <property type="term" value="F:DNA binding"/>
    <property type="evidence" value="ECO:0007669"/>
    <property type="project" value="InterPro"/>
</dbReference>
<dbReference type="InterPro" id="IPR001387">
    <property type="entry name" value="Cro/C1-type_HTH"/>
</dbReference>
<organism evidence="2 3">
    <name type="scientific">Dorea longicatena</name>
    <dbReference type="NCBI Taxonomy" id="88431"/>
    <lineage>
        <taxon>Bacteria</taxon>
        <taxon>Bacillati</taxon>
        <taxon>Bacillota</taxon>
        <taxon>Clostridia</taxon>
        <taxon>Lachnospirales</taxon>
        <taxon>Lachnospiraceae</taxon>
        <taxon>Dorea</taxon>
    </lineage>
</organism>
<reference evidence="2 3" key="1">
    <citation type="submission" date="2018-08" db="EMBL/GenBank/DDBJ databases">
        <title>A genome reference for cultivated species of the human gut microbiota.</title>
        <authorList>
            <person name="Zou Y."/>
            <person name="Xue W."/>
            <person name="Luo G."/>
        </authorList>
    </citation>
    <scope>NUCLEOTIDE SEQUENCE [LARGE SCALE GENOMIC DNA]</scope>
    <source>
        <strain evidence="2 3">OM02-16</strain>
    </source>
</reference>
<dbReference type="InterPro" id="IPR010982">
    <property type="entry name" value="Lambda_DNA-bd_dom_sf"/>
</dbReference>
<dbReference type="SMART" id="SM00530">
    <property type="entry name" value="HTH_XRE"/>
    <property type="match status" value="1"/>
</dbReference>
<evidence type="ECO:0000313" key="3">
    <source>
        <dbReference type="Proteomes" id="UP000261285"/>
    </source>
</evidence>
<evidence type="ECO:0000313" key="2">
    <source>
        <dbReference type="EMBL" id="RGO34307.1"/>
    </source>
</evidence>
<dbReference type="AlphaFoldDB" id="A0A3E5GHV1"/>
<dbReference type="PROSITE" id="PS50943">
    <property type="entry name" value="HTH_CROC1"/>
    <property type="match status" value="1"/>
</dbReference>
<protein>
    <submittedName>
        <fullName evidence="2">XRE family transcriptional regulator</fullName>
    </submittedName>
</protein>
<dbReference type="Gene3D" id="1.10.260.40">
    <property type="entry name" value="lambda repressor-like DNA-binding domains"/>
    <property type="match status" value="1"/>
</dbReference>
<proteinExistence type="predicted"/>
<dbReference type="EMBL" id="QSVN01000002">
    <property type="protein sequence ID" value="RGO34307.1"/>
    <property type="molecule type" value="Genomic_DNA"/>
</dbReference>
<comment type="caution">
    <text evidence="2">The sequence shown here is derived from an EMBL/GenBank/DDBJ whole genome shotgun (WGS) entry which is preliminary data.</text>
</comment>
<feature type="domain" description="HTH cro/C1-type" evidence="1">
    <location>
        <begin position="13"/>
        <end position="67"/>
    </location>
</feature>
<dbReference type="CDD" id="cd00093">
    <property type="entry name" value="HTH_XRE"/>
    <property type="match status" value="1"/>
</dbReference>
<sequence>MTDEEKNIFGNQLRERRNELNLTTQKVALDAEVGESTYKRLEAGDGNPRLDTLVRIAKCLKTDLNSVVPQEHLCKDSGIWQIVRKLLSMDKKKMNKAIKAILAMLDAMSDD</sequence>
<dbReference type="RefSeq" id="WP_029730825.1">
    <property type="nucleotide sequence ID" value="NZ_CABMEZ010000002.1"/>
</dbReference>
<dbReference type="Proteomes" id="UP000261285">
    <property type="component" value="Unassembled WGS sequence"/>
</dbReference>